<feature type="region of interest" description="Disordered" evidence="1">
    <location>
        <begin position="1"/>
        <end position="71"/>
    </location>
</feature>
<protein>
    <submittedName>
        <fullName evidence="2">Uncharacterized protein</fullName>
    </submittedName>
</protein>
<evidence type="ECO:0000313" key="2">
    <source>
        <dbReference type="EMBL" id="KAJ1364559.1"/>
    </source>
</evidence>
<proteinExistence type="predicted"/>
<dbReference type="Proteomes" id="UP001196413">
    <property type="component" value="Unassembled WGS sequence"/>
</dbReference>
<comment type="caution">
    <text evidence="2">The sequence shown here is derived from an EMBL/GenBank/DDBJ whole genome shotgun (WGS) entry which is preliminary data.</text>
</comment>
<feature type="compositionally biased region" description="Basic and acidic residues" evidence="1">
    <location>
        <begin position="8"/>
        <end position="21"/>
    </location>
</feature>
<organism evidence="2 3">
    <name type="scientific">Parelaphostrongylus tenuis</name>
    <name type="common">Meningeal worm</name>
    <dbReference type="NCBI Taxonomy" id="148309"/>
    <lineage>
        <taxon>Eukaryota</taxon>
        <taxon>Metazoa</taxon>
        <taxon>Ecdysozoa</taxon>
        <taxon>Nematoda</taxon>
        <taxon>Chromadorea</taxon>
        <taxon>Rhabditida</taxon>
        <taxon>Rhabditina</taxon>
        <taxon>Rhabditomorpha</taxon>
        <taxon>Strongyloidea</taxon>
        <taxon>Metastrongylidae</taxon>
        <taxon>Parelaphostrongylus</taxon>
    </lineage>
</organism>
<name>A0AAD5NCY4_PARTN</name>
<dbReference type="EMBL" id="JAHQIW010005005">
    <property type="protein sequence ID" value="KAJ1364559.1"/>
    <property type="molecule type" value="Genomic_DNA"/>
</dbReference>
<feature type="compositionally biased region" description="Low complexity" evidence="1">
    <location>
        <begin position="55"/>
        <end position="64"/>
    </location>
</feature>
<accession>A0AAD5NCY4</accession>
<reference evidence="2" key="1">
    <citation type="submission" date="2021-06" db="EMBL/GenBank/DDBJ databases">
        <title>Parelaphostrongylus tenuis whole genome reference sequence.</title>
        <authorList>
            <person name="Garwood T.J."/>
            <person name="Larsen P.A."/>
            <person name="Fountain-Jones N.M."/>
            <person name="Garbe J.R."/>
            <person name="Macchietto M.G."/>
            <person name="Kania S.A."/>
            <person name="Gerhold R.W."/>
            <person name="Richards J.E."/>
            <person name="Wolf T.M."/>
        </authorList>
    </citation>
    <scope>NUCLEOTIDE SEQUENCE</scope>
    <source>
        <strain evidence="2">MNPRO001-30</strain>
        <tissue evidence="2">Meninges</tissue>
    </source>
</reference>
<feature type="compositionally biased region" description="Polar residues" evidence="1">
    <location>
        <begin position="25"/>
        <end position="35"/>
    </location>
</feature>
<gene>
    <name evidence="2" type="ORF">KIN20_024681</name>
</gene>
<evidence type="ECO:0000256" key="1">
    <source>
        <dbReference type="SAM" id="MobiDB-lite"/>
    </source>
</evidence>
<sequence length="71" mass="7733">MMIAQQRHHTDETENEWDRLDYGATVSSLATTDSSGDGDERSCDVGAPPNRLRRVVSSVASSNNTPSKHTS</sequence>
<dbReference type="AlphaFoldDB" id="A0AAD5NCY4"/>
<evidence type="ECO:0000313" key="3">
    <source>
        <dbReference type="Proteomes" id="UP001196413"/>
    </source>
</evidence>
<keyword evidence="3" id="KW-1185">Reference proteome</keyword>